<dbReference type="Pfam" id="PF00005">
    <property type="entry name" value="ABC_tran"/>
    <property type="match status" value="1"/>
</dbReference>
<accession>A0AAU7VJ18</accession>
<dbReference type="PROSITE" id="PS00211">
    <property type="entry name" value="ABC_TRANSPORTER_1"/>
    <property type="match status" value="1"/>
</dbReference>
<sequence length="246" mass="27714">MAKVKIKNASVNYMGIKGITEAVKNINLNVNKGEFISIVGPSGCGKSTLLSLIAGLVKHTDGVVENTFLRSGYMFQQDLLLPWRTVFDNTILGLEVSKKSTEENKRYAEQLLMSMGLEDFINFYPSELSGGMRQRVALARTLVLKPDLLLLDEPFSALDYQTRLNMQQEVSLKLRTEGKTVILVTHDISEAIAMTDKVVILTKRPGQIIKTINIELKCQLEEPRSRRRASNFGKYFNEIWEVLDNA</sequence>
<dbReference type="PANTHER" id="PTHR42788">
    <property type="entry name" value="TAURINE IMPORT ATP-BINDING PROTEIN-RELATED"/>
    <property type="match status" value="1"/>
</dbReference>
<dbReference type="SMART" id="SM00382">
    <property type="entry name" value="AAA"/>
    <property type="match status" value="1"/>
</dbReference>
<evidence type="ECO:0000256" key="3">
    <source>
        <dbReference type="ARBA" id="ARBA00022840"/>
    </source>
</evidence>
<evidence type="ECO:0000313" key="5">
    <source>
        <dbReference type="EMBL" id="XBX73826.1"/>
    </source>
</evidence>
<dbReference type="CDD" id="cd03293">
    <property type="entry name" value="ABC_NrtD_SsuB_transporters"/>
    <property type="match status" value="1"/>
</dbReference>
<organism evidence="5">
    <name type="scientific">Proteinivorax tanatarense</name>
    <dbReference type="NCBI Taxonomy" id="1260629"/>
    <lineage>
        <taxon>Bacteria</taxon>
        <taxon>Bacillati</taxon>
        <taxon>Bacillota</taxon>
        <taxon>Clostridia</taxon>
        <taxon>Eubacteriales</taxon>
        <taxon>Proteinivoracaceae</taxon>
        <taxon>Proteinivorax</taxon>
    </lineage>
</organism>
<dbReference type="PROSITE" id="PS50893">
    <property type="entry name" value="ABC_TRANSPORTER_2"/>
    <property type="match status" value="1"/>
</dbReference>
<dbReference type="SUPFAM" id="SSF52540">
    <property type="entry name" value="P-loop containing nucleoside triphosphate hydrolases"/>
    <property type="match status" value="1"/>
</dbReference>
<evidence type="ECO:0000256" key="2">
    <source>
        <dbReference type="ARBA" id="ARBA00022741"/>
    </source>
</evidence>
<dbReference type="GO" id="GO:0016887">
    <property type="term" value="F:ATP hydrolysis activity"/>
    <property type="evidence" value="ECO:0007669"/>
    <property type="project" value="InterPro"/>
</dbReference>
<feature type="domain" description="ABC transporter" evidence="4">
    <location>
        <begin position="6"/>
        <end position="228"/>
    </location>
</feature>
<evidence type="ECO:0000256" key="1">
    <source>
        <dbReference type="ARBA" id="ARBA00022448"/>
    </source>
</evidence>
<dbReference type="InterPro" id="IPR003439">
    <property type="entry name" value="ABC_transporter-like_ATP-bd"/>
</dbReference>
<proteinExistence type="predicted"/>
<gene>
    <name evidence="5" type="ORF">PRVXT_001830</name>
</gene>
<keyword evidence="2" id="KW-0547">Nucleotide-binding</keyword>
<dbReference type="PANTHER" id="PTHR42788:SF13">
    <property type="entry name" value="ALIPHATIC SULFONATES IMPORT ATP-BINDING PROTEIN SSUB"/>
    <property type="match status" value="1"/>
</dbReference>
<dbReference type="GO" id="GO:0005524">
    <property type="term" value="F:ATP binding"/>
    <property type="evidence" value="ECO:0007669"/>
    <property type="project" value="UniProtKB-KW"/>
</dbReference>
<evidence type="ECO:0000259" key="4">
    <source>
        <dbReference type="PROSITE" id="PS50893"/>
    </source>
</evidence>
<reference evidence="5" key="2">
    <citation type="submission" date="2024-06" db="EMBL/GenBank/DDBJ databases">
        <authorList>
            <person name="Petrova K.O."/>
            <person name="Toshchakov S.V."/>
            <person name="Boltjanskaja Y.V."/>
            <person name="Kevbrin V."/>
        </authorList>
    </citation>
    <scope>NUCLEOTIDE SEQUENCE</scope>
    <source>
        <strain evidence="5">Z-910T</strain>
    </source>
</reference>
<dbReference type="InterPro" id="IPR017871">
    <property type="entry name" value="ABC_transporter-like_CS"/>
</dbReference>
<dbReference type="EMBL" id="CP158367">
    <property type="protein sequence ID" value="XBX73826.1"/>
    <property type="molecule type" value="Genomic_DNA"/>
</dbReference>
<dbReference type="InterPro" id="IPR003593">
    <property type="entry name" value="AAA+_ATPase"/>
</dbReference>
<keyword evidence="1" id="KW-0813">Transport</keyword>
<keyword evidence="3 5" id="KW-0067">ATP-binding</keyword>
<dbReference type="InterPro" id="IPR050166">
    <property type="entry name" value="ABC_transporter_ATP-bind"/>
</dbReference>
<dbReference type="InterPro" id="IPR027417">
    <property type="entry name" value="P-loop_NTPase"/>
</dbReference>
<name>A0AAU7VJ18_9FIRM</name>
<dbReference type="AlphaFoldDB" id="A0AAU7VJ18"/>
<protein>
    <submittedName>
        <fullName evidence="5">ABC transporter ATP-binding protein</fullName>
    </submittedName>
</protein>
<dbReference type="Gene3D" id="3.40.50.300">
    <property type="entry name" value="P-loop containing nucleotide triphosphate hydrolases"/>
    <property type="match status" value="1"/>
</dbReference>
<reference evidence="5" key="1">
    <citation type="journal article" date="2013" name="Extremophiles">
        <title>Proteinivorax tanatarense gen. nov., sp. nov., an anaerobic, haloalkaliphilic, proteolytic bacterium isolated from a decaying algal bloom, and proposal of Proteinivoraceae fam. nov.</title>
        <authorList>
            <person name="Kevbrin V."/>
            <person name="Boltyanskaya Y."/>
            <person name="Zhilina T."/>
            <person name="Kolganova T."/>
            <person name="Lavrentjeva E."/>
            <person name="Kuznetsov B."/>
        </authorList>
    </citation>
    <scope>NUCLEOTIDE SEQUENCE</scope>
    <source>
        <strain evidence="5">Z-910T</strain>
    </source>
</reference>